<gene>
    <name evidence="2" type="ORF">UX22_C0004G0051</name>
</gene>
<dbReference type="EMBL" id="LCLJ01000004">
    <property type="protein sequence ID" value="KKU15730.1"/>
    <property type="molecule type" value="Genomic_DNA"/>
</dbReference>
<dbReference type="Proteomes" id="UP000034727">
    <property type="component" value="Unassembled WGS sequence"/>
</dbReference>
<dbReference type="InterPro" id="IPR011322">
    <property type="entry name" value="N-reg_PII-like_a/b"/>
</dbReference>
<dbReference type="GO" id="GO:0010038">
    <property type="term" value="P:response to metal ion"/>
    <property type="evidence" value="ECO:0007669"/>
    <property type="project" value="InterPro"/>
</dbReference>
<protein>
    <submittedName>
        <fullName evidence="2">Periplasmic divalent cation tolerance protein CutA</fullName>
    </submittedName>
</protein>
<dbReference type="InterPro" id="IPR004323">
    <property type="entry name" value="Ion_tolerance_CutA"/>
</dbReference>
<dbReference type="GO" id="GO:0005507">
    <property type="term" value="F:copper ion binding"/>
    <property type="evidence" value="ECO:0007669"/>
    <property type="project" value="TreeGrafter"/>
</dbReference>
<dbReference type="AlphaFoldDB" id="A0A0G1R4F3"/>
<comment type="similarity">
    <text evidence="1">Belongs to the CutA family.</text>
</comment>
<proteinExistence type="inferred from homology"/>
<dbReference type="Gene3D" id="3.30.70.120">
    <property type="match status" value="1"/>
</dbReference>
<dbReference type="Pfam" id="PF03091">
    <property type="entry name" value="CutA1"/>
    <property type="match status" value="1"/>
</dbReference>
<evidence type="ECO:0000313" key="3">
    <source>
        <dbReference type="Proteomes" id="UP000034727"/>
    </source>
</evidence>
<sequence length="101" mass="11669">MVLIYTTCREETEARSLASKIIEGKLATCVNIWRIGSIYKREGTLHEEKEVAMLIKTIETKVQEIEDFISTNHSYSTPFVGVVDVRRVNRNYKEWMSEVVG</sequence>
<dbReference type="PANTHER" id="PTHR23419:SF8">
    <property type="entry name" value="FI09726P"/>
    <property type="match status" value="1"/>
</dbReference>
<reference evidence="2 3" key="1">
    <citation type="journal article" date="2015" name="Nature">
        <title>rRNA introns, odd ribosomes, and small enigmatic genomes across a large radiation of phyla.</title>
        <authorList>
            <person name="Brown C.T."/>
            <person name="Hug L.A."/>
            <person name="Thomas B.C."/>
            <person name="Sharon I."/>
            <person name="Castelle C.J."/>
            <person name="Singh A."/>
            <person name="Wilkins M.J."/>
            <person name="Williams K.H."/>
            <person name="Banfield J.F."/>
        </authorList>
    </citation>
    <scope>NUCLEOTIDE SEQUENCE [LARGE SCALE GENOMIC DNA]</scope>
</reference>
<comment type="caution">
    <text evidence="2">The sequence shown here is derived from an EMBL/GenBank/DDBJ whole genome shotgun (WGS) entry which is preliminary data.</text>
</comment>
<dbReference type="InterPro" id="IPR015867">
    <property type="entry name" value="N-reg_PII/ATP_PRibTrfase_C"/>
</dbReference>
<evidence type="ECO:0000256" key="1">
    <source>
        <dbReference type="ARBA" id="ARBA00010169"/>
    </source>
</evidence>
<evidence type="ECO:0000313" key="2">
    <source>
        <dbReference type="EMBL" id="KKU15730.1"/>
    </source>
</evidence>
<accession>A0A0G1R4F3</accession>
<dbReference type="SUPFAM" id="SSF54913">
    <property type="entry name" value="GlnB-like"/>
    <property type="match status" value="1"/>
</dbReference>
<organism evidence="2 3">
    <name type="scientific">Candidatus Jorgensenbacteria bacterium GW2011_GWA2_45_9</name>
    <dbReference type="NCBI Taxonomy" id="1618663"/>
    <lineage>
        <taxon>Bacteria</taxon>
        <taxon>Candidatus Joergenseniibacteriota</taxon>
    </lineage>
</organism>
<dbReference type="PANTHER" id="PTHR23419">
    <property type="entry name" value="DIVALENT CATION TOLERANCE CUTA-RELATED"/>
    <property type="match status" value="1"/>
</dbReference>
<name>A0A0G1R4F3_9BACT</name>